<sequence>MKKAKKTLFIVAALLSGASATLSPLPAQAGAIERACMSSDRAANNRALCGCIQDVADLTLSNSDQRQAAKFFKDPQKAQDIRQSDNRSHESFWKRYKAFGATAAQYCG</sequence>
<reference evidence="3" key="1">
    <citation type="submission" date="2016-10" db="EMBL/GenBank/DDBJ databases">
        <authorList>
            <person name="Varghese N."/>
            <person name="Submissions S."/>
        </authorList>
    </citation>
    <scope>NUCLEOTIDE SEQUENCE [LARGE SCALE GENOMIC DNA]</scope>
    <source>
        <strain evidence="3">DSM 26471</strain>
    </source>
</reference>
<name>A0A1I3W7K3_9RHOB</name>
<evidence type="ECO:0008006" key="4">
    <source>
        <dbReference type="Google" id="ProtNLM"/>
    </source>
</evidence>
<feature type="chain" id="PRO_5011790627" description="TrbM protein" evidence="1">
    <location>
        <begin position="30"/>
        <end position="108"/>
    </location>
</feature>
<feature type="signal peptide" evidence="1">
    <location>
        <begin position="1"/>
        <end position="29"/>
    </location>
</feature>
<keyword evidence="1" id="KW-0732">Signal</keyword>
<evidence type="ECO:0000256" key="1">
    <source>
        <dbReference type="SAM" id="SignalP"/>
    </source>
</evidence>
<proteinExistence type="predicted"/>
<protein>
    <recommendedName>
        <fullName evidence="4">TrbM protein</fullName>
    </recommendedName>
</protein>
<dbReference type="OrthoDB" id="7659053at2"/>
<evidence type="ECO:0000313" key="2">
    <source>
        <dbReference type="EMBL" id="SFK03558.1"/>
    </source>
</evidence>
<accession>A0A1I3W7K3</accession>
<gene>
    <name evidence="2" type="ORF">SAMN04487991_3617</name>
</gene>
<dbReference type="AlphaFoldDB" id="A0A1I3W7K3"/>
<dbReference type="RefSeq" id="WP_090062115.1">
    <property type="nucleotide sequence ID" value="NZ_FORH01000008.1"/>
</dbReference>
<organism evidence="2 3">
    <name type="scientific">Celeribacter neptunius</name>
    <dbReference type="NCBI Taxonomy" id="588602"/>
    <lineage>
        <taxon>Bacteria</taxon>
        <taxon>Pseudomonadati</taxon>
        <taxon>Pseudomonadota</taxon>
        <taxon>Alphaproteobacteria</taxon>
        <taxon>Rhodobacterales</taxon>
        <taxon>Roseobacteraceae</taxon>
        <taxon>Celeribacter</taxon>
    </lineage>
</organism>
<dbReference type="STRING" id="588602.SAMN04487991_3617"/>
<dbReference type="Proteomes" id="UP000199630">
    <property type="component" value="Unassembled WGS sequence"/>
</dbReference>
<dbReference type="EMBL" id="FORH01000008">
    <property type="protein sequence ID" value="SFK03558.1"/>
    <property type="molecule type" value="Genomic_DNA"/>
</dbReference>
<keyword evidence="3" id="KW-1185">Reference proteome</keyword>
<evidence type="ECO:0000313" key="3">
    <source>
        <dbReference type="Proteomes" id="UP000199630"/>
    </source>
</evidence>